<evidence type="ECO:0000256" key="2">
    <source>
        <dbReference type="ARBA" id="ARBA00012438"/>
    </source>
</evidence>
<feature type="domain" description="PAS" evidence="7">
    <location>
        <begin position="154"/>
        <end position="198"/>
    </location>
</feature>
<dbReference type="InterPro" id="IPR036097">
    <property type="entry name" value="HisK_dim/P_sf"/>
</dbReference>
<dbReference type="SMART" id="SM00448">
    <property type="entry name" value="REC"/>
    <property type="match status" value="2"/>
</dbReference>
<dbReference type="PROSITE" id="PS50110">
    <property type="entry name" value="RESPONSE_REGULATORY"/>
    <property type="match status" value="2"/>
</dbReference>
<dbReference type="InterPro" id="IPR003661">
    <property type="entry name" value="HisK_dim/P_dom"/>
</dbReference>
<dbReference type="NCBIfam" id="TIGR00229">
    <property type="entry name" value="sensory_box"/>
    <property type="match status" value="1"/>
</dbReference>
<dbReference type="Pfam" id="PF02518">
    <property type="entry name" value="HATPase_c"/>
    <property type="match status" value="1"/>
</dbReference>
<gene>
    <name evidence="8" type="ORF">PX653_09245</name>
</gene>
<name>A0ABY8BJR6_9BURK</name>
<dbReference type="Gene3D" id="1.10.287.130">
    <property type="match status" value="1"/>
</dbReference>
<reference evidence="8 9" key="1">
    <citation type="submission" date="2023-02" db="EMBL/GenBank/DDBJ databases">
        <title>Gemone sequence of Telluria chitinolytica ACM 3522T.</title>
        <authorList>
            <person name="Frediansyah A."/>
            <person name="Miess H."/>
            <person name="Gross H."/>
        </authorList>
    </citation>
    <scope>NUCLEOTIDE SEQUENCE [LARGE SCALE GENOMIC DNA]</scope>
    <source>
        <strain evidence="8 9">ACM 3522</strain>
    </source>
</reference>
<dbReference type="SUPFAM" id="SSF47384">
    <property type="entry name" value="Homodimeric domain of signal transducing histidine kinase"/>
    <property type="match status" value="1"/>
</dbReference>
<evidence type="ECO:0000313" key="9">
    <source>
        <dbReference type="Proteomes" id="UP001216510"/>
    </source>
</evidence>
<protein>
    <recommendedName>
        <fullName evidence="2">histidine kinase</fullName>
        <ecNumber evidence="2">2.7.13.3</ecNumber>
    </recommendedName>
</protein>
<dbReference type="PROSITE" id="PS50109">
    <property type="entry name" value="HIS_KIN"/>
    <property type="match status" value="1"/>
</dbReference>
<dbReference type="InterPro" id="IPR001789">
    <property type="entry name" value="Sig_transdc_resp-reg_receiver"/>
</dbReference>
<dbReference type="SMART" id="SM00091">
    <property type="entry name" value="PAS"/>
    <property type="match status" value="2"/>
</dbReference>
<feature type="modified residue" description="4-aspartylphosphate" evidence="4">
    <location>
        <position position="741"/>
    </location>
</feature>
<dbReference type="CDD" id="cd00130">
    <property type="entry name" value="PAS"/>
    <property type="match status" value="1"/>
</dbReference>
<evidence type="ECO:0000256" key="1">
    <source>
        <dbReference type="ARBA" id="ARBA00000085"/>
    </source>
</evidence>
<feature type="domain" description="Response regulatory" evidence="6">
    <location>
        <begin position="826"/>
        <end position="931"/>
    </location>
</feature>
<dbReference type="EMBL" id="CP119083">
    <property type="protein sequence ID" value="WEF34927.1"/>
    <property type="molecule type" value="Genomic_DNA"/>
</dbReference>
<dbReference type="CDD" id="cd00082">
    <property type="entry name" value="HisKA"/>
    <property type="match status" value="1"/>
</dbReference>
<evidence type="ECO:0000259" key="6">
    <source>
        <dbReference type="PROSITE" id="PS50110"/>
    </source>
</evidence>
<accession>A0ABY8BJR6</accession>
<evidence type="ECO:0000256" key="4">
    <source>
        <dbReference type="PROSITE-ProRule" id="PRU00169"/>
    </source>
</evidence>
<keyword evidence="3 4" id="KW-0597">Phosphoprotein</keyword>
<feature type="domain" description="Response regulatory" evidence="6">
    <location>
        <begin position="691"/>
        <end position="807"/>
    </location>
</feature>
<dbReference type="SMART" id="SM00388">
    <property type="entry name" value="HisKA"/>
    <property type="match status" value="1"/>
</dbReference>
<dbReference type="InterPro" id="IPR004358">
    <property type="entry name" value="Sig_transdc_His_kin-like_C"/>
</dbReference>
<dbReference type="Pfam" id="PF00072">
    <property type="entry name" value="Response_reg"/>
    <property type="match status" value="2"/>
</dbReference>
<dbReference type="InterPro" id="IPR003594">
    <property type="entry name" value="HATPase_dom"/>
</dbReference>
<comment type="catalytic activity">
    <reaction evidence="1">
        <text>ATP + protein L-histidine = ADP + protein N-phospho-L-histidine.</text>
        <dbReference type="EC" id="2.7.13.3"/>
    </reaction>
</comment>
<keyword evidence="9" id="KW-1185">Reference proteome</keyword>
<dbReference type="InterPro" id="IPR000014">
    <property type="entry name" value="PAS"/>
</dbReference>
<dbReference type="Gene3D" id="3.30.450.20">
    <property type="entry name" value="PAS domain"/>
    <property type="match status" value="2"/>
</dbReference>
<dbReference type="InterPro" id="IPR035965">
    <property type="entry name" value="PAS-like_dom_sf"/>
</dbReference>
<evidence type="ECO:0000313" key="8">
    <source>
        <dbReference type="EMBL" id="WEF34927.1"/>
    </source>
</evidence>
<dbReference type="PANTHER" id="PTHR43065:SF49">
    <property type="entry name" value="HISTIDINE KINASE"/>
    <property type="match status" value="1"/>
</dbReference>
<dbReference type="InterPro" id="IPR013656">
    <property type="entry name" value="PAS_4"/>
</dbReference>
<dbReference type="Gene3D" id="3.40.50.2300">
    <property type="match status" value="2"/>
</dbReference>
<dbReference type="EC" id="2.7.13.3" evidence="2"/>
<dbReference type="Pfam" id="PF08448">
    <property type="entry name" value="PAS_4"/>
    <property type="match status" value="1"/>
</dbReference>
<dbReference type="Pfam" id="PF13188">
    <property type="entry name" value="PAS_8"/>
    <property type="match status" value="1"/>
</dbReference>
<evidence type="ECO:0000256" key="3">
    <source>
        <dbReference type="ARBA" id="ARBA00022553"/>
    </source>
</evidence>
<evidence type="ECO:0000259" key="5">
    <source>
        <dbReference type="PROSITE" id="PS50109"/>
    </source>
</evidence>
<dbReference type="InterPro" id="IPR011006">
    <property type="entry name" value="CheY-like_superfamily"/>
</dbReference>
<dbReference type="SUPFAM" id="SSF55785">
    <property type="entry name" value="PYP-like sensor domain (PAS domain)"/>
    <property type="match status" value="2"/>
</dbReference>
<proteinExistence type="predicted"/>
<dbReference type="Proteomes" id="UP001216510">
    <property type="component" value="Chromosome"/>
</dbReference>
<dbReference type="Gene3D" id="3.30.565.10">
    <property type="entry name" value="Histidine kinase-like ATPase, C-terminal domain"/>
    <property type="match status" value="1"/>
</dbReference>
<dbReference type="RefSeq" id="WP_277417598.1">
    <property type="nucleotide sequence ID" value="NZ_CP119083.1"/>
</dbReference>
<dbReference type="InterPro" id="IPR005467">
    <property type="entry name" value="His_kinase_dom"/>
</dbReference>
<dbReference type="InterPro" id="IPR036890">
    <property type="entry name" value="HATPase_C_sf"/>
</dbReference>
<dbReference type="PROSITE" id="PS50112">
    <property type="entry name" value="PAS"/>
    <property type="match status" value="1"/>
</dbReference>
<dbReference type="SUPFAM" id="SSF55874">
    <property type="entry name" value="ATPase domain of HSP90 chaperone/DNA topoisomerase II/histidine kinase"/>
    <property type="match status" value="1"/>
</dbReference>
<feature type="modified residue" description="4-aspartylphosphate" evidence="4">
    <location>
        <position position="873"/>
    </location>
</feature>
<dbReference type="PRINTS" id="PR00344">
    <property type="entry name" value="BCTRLSENSOR"/>
</dbReference>
<dbReference type="SMART" id="SM00387">
    <property type="entry name" value="HATPase_c"/>
    <property type="match status" value="1"/>
</dbReference>
<organism evidence="8 9">
    <name type="scientific">Pseudoduganella chitinolytica</name>
    <dbReference type="NCBI Taxonomy" id="34070"/>
    <lineage>
        <taxon>Bacteria</taxon>
        <taxon>Pseudomonadati</taxon>
        <taxon>Pseudomonadota</taxon>
        <taxon>Betaproteobacteria</taxon>
        <taxon>Burkholderiales</taxon>
        <taxon>Oxalobacteraceae</taxon>
        <taxon>Telluria group</taxon>
        <taxon>Pseudoduganella</taxon>
    </lineage>
</organism>
<feature type="domain" description="Histidine kinase" evidence="5">
    <location>
        <begin position="448"/>
        <end position="671"/>
    </location>
</feature>
<sequence>MSGAAPVILHIGATAQPAPLPDAPAQATVVPCSAARVLAGGTGWLPPATALCVIAADVARPVVLARQMRRHWPTGRIVFLADDAAALRVELRRSPMVGDAIVLAPADPQLGRQLAQALQAAATQRRLRTTLDRANTQLASRTVDSTALRRMVLAESYLRDFWEQSVDAVIGLDANTQVVYWNRRASELFAIAPADATGTYAHELPFWNRELDAALGRMTDGASRAVLALRLRGSVEPIEVAITGIRDGEAFVGVLLSLRPASPAQRELLAERERSRVAVAQAQGKARQLASLFEHAPGIMAVTAGPALVFEMANESFGRLFGTRPQAGATLDGAFPWLAGQPLRDLYELARTSGEEVVATAVRLTLPAGAGDVYLNLVLKPVQEDDDAGRVFLQADDVTAQVGAEATRRRHQEELEEAVAQRTRELETAQAALLQAQKMEAVGKLTGGIAHDFNNILQVVGSNLELLAAEHSGDASARQRIASAVAAVDRGARLSSHLLAFARRQPLQPSALDAGDVVRGMDELLRRAIGEAIAVQICIRADLWAVQLDRAQLENVLLNLAINARDAMAGSGSLTIELDNVTLDARYAHRHADVGSGDYVLLAVSDTGAGMTAATRARAFEPFFTTKPEGQGTGLGLSMVYGFIKQSGGHVELYSEVGHGTTVKLYLPRSSEAAQPATAPARGPVRGGTETVLIVEDDDAVRAAAADQLAALGYTVLTAPDAGAAWRLLQDGATPDLLFTDVVMPGPLGSPELARRATALLPGLAVLFTSGYTQNAIVHGGRLDAGVELLGKPYRRDELATRVRAVLDSRARGLPIPAQAAPAQPRVLVVEDNPDAQDLLCQMLGLIGHAATGVGSAEAALGLLEHADVLLTDVQLPGMSGIALAQHAHAHHPGLRIVFATGAQAPDLPFPTAVLRKPYTIEQLRHALAPA</sequence>
<dbReference type="PANTHER" id="PTHR43065">
    <property type="entry name" value="SENSOR HISTIDINE KINASE"/>
    <property type="match status" value="1"/>
</dbReference>
<dbReference type="SUPFAM" id="SSF52172">
    <property type="entry name" value="CheY-like"/>
    <property type="match status" value="2"/>
</dbReference>
<evidence type="ECO:0000259" key="7">
    <source>
        <dbReference type="PROSITE" id="PS50112"/>
    </source>
</evidence>